<keyword evidence="1" id="KW-1133">Transmembrane helix</keyword>
<keyword evidence="1" id="KW-0472">Membrane</keyword>
<reference evidence="2" key="1">
    <citation type="submission" date="2020-05" db="EMBL/GenBank/DDBJ databases">
        <authorList>
            <person name="Chiriac C."/>
            <person name="Salcher M."/>
            <person name="Ghai R."/>
            <person name="Kavagutti S V."/>
        </authorList>
    </citation>
    <scope>NUCLEOTIDE SEQUENCE</scope>
</reference>
<feature type="transmembrane region" description="Helical" evidence="1">
    <location>
        <begin position="290"/>
        <end position="312"/>
    </location>
</feature>
<sequence length="374" mass="41672">MKNLLLLLILVSTNLQAAESDADKSVPHSSFAAEQQYKTILETNDKLNLEINQLLALASGVTKANECLEQQSLNKQAAQASVVMIKSAFHKLKNASPSEEINKNSSSSYRDYDEAYYNVFLNSLNPILNCVDSLSFFIKDGFFGPSGPMVVDDIIESLQRKKSSDANTKQYYDDRFPLPPFDTKFERIYGLVNFINNVPYGTVRKRNDLQPDLMEGANREIDALSVESVSSRFDQVKNSIKKFVETISIQIKKDIENRQVLIVSNNKKLESLDQTMSEQKAQQSALDQRLIYSVWGMIAALVVLFVSVGFFNQSIAEKMIENRSLVEVMSMAFILLTIIILGTGGKIGNEALGALLGTIAGYIFGRQTNDKKSG</sequence>
<dbReference type="AlphaFoldDB" id="A0A6J6ZX79"/>
<evidence type="ECO:0000256" key="1">
    <source>
        <dbReference type="SAM" id="Phobius"/>
    </source>
</evidence>
<feature type="transmembrane region" description="Helical" evidence="1">
    <location>
        <begin position="324"/>
        <end position="341"/>
    </location>
</feature>
<keyword evidence="1" id="KW-0812">Transmembrane</keyword>
<organism evidence="2">
    <name type="scientific">freshwater metagenome</name>
    <dbReference type="NCBI Taxonomy" id="449393"/>
    <lineage>
        <taxon>unclassified sequences</taxon>
        <taxon>metagenomes</taxon>
        <taxon>ecological metagenomes</taxon>
    </lineage>
</organism>
<dbReference type="EMBL" id="CAFAAL010000323">
    <property type="protein sequence ID" value="CAB4825111.1"/>
    <property type="molecule type" value="Genomic_DNA"/>
</dbReference>
<evidence type="ECO:0000313" key="2">
    <source>
        <dbReference type="EMBL" id="CAB4825111.1"/>
    </source>
</evidence>
<proteinExistence type="predicted"/>
<feature type="transmembrane region" description="Helical" evidence="1">
    <location>
        <begin position="347"/>
        <end position="365"/>
    </location>
</feature>
<name>A0A6J6ZX79_9ZZZZ</name>
<accession>A0A6J6ZX79</accession>
<protein>
    <submittedName>
        <fullName evidence="2">Unannotated protein</fullName>
    </submittedName>
</protein>
<gene>
    <name evidence="2" type="ORF">UFOPK3004_02066</name>
</gene>